<name>A0ABX3BR99_9PAST</name>
<accession>A0ABX3BR99</accession>
<reference evidence="1 2" key="1">
    <citation type="submission" date="2016-08" db="EMBL/GenBank/DDBJ databases">
        <authorList>
            <person name="Eshaghi A."/>
            <person name="Soares D."/>
            <person name="Kus J."/>
            <person name="Richardson D."/>
            <person name="Li A."/>
            <person name="Patel S.N."/>
        </authorList>
    </citation>
    <scope>NUCLEOTIDE SEQUENCE [LARGE SCALE GENOMIC DNA]</scope>
    <source>
        <strain evidence="1 2">C860</strain>
    </source>
</reference>
<dbReference type="EMBL" id="MDJC01000001">
    <property type="protein sequence ID" value="OEY77967.1"/>
    <property type="molecule type" value="Genomic_DNA"/>
</dbReference>
<dbReference type="RefSeq" id="WP_044232145.1">
    <property type="nucleotide sequence ID" value="NZ_MCII02000016.1"/>
</dbReference>
<gene>
    <name evidence="1" type="ORF">BFQ30_00285</name>
</gene>
<protein>
    <recommendedName>
        <fullName evidence="3">Lipoprotein</fullName>
    </recommendedName>
</protein>
<evidence type="ECO:0000313" key="1">
    <source>
        <dbReference type="EMBL" id="OEY77967.1"/>
    </source>
</evidence>
<sequence length="124" mass="13305">MLGINLTTAYLLKGKGAILTVGGNTVARVINSYVTDQPVFDGAISSGIGSVVGYGIGKAIDIPLNKKYPDLTWVKYNPQPLNDKLPYVYTYRISIVPSISGSLGGESLNRSAQYIYNESQKGSE</sequence>
<proteinExistence type="predicted"/>
<comment type="caution">
    <text evidence="1">The sequence shown here is derived from an EMBL/GenBank/DDBJ whole genome shotgun (WGS) entry which is preliminary data.</text>
</comment>
<organism evidence="1 2">
    <name type="scientific">Haemophilus quentini</name>
    <dbReference type="NCBI Taxonomy" id="123834"/>
    <lineage>
        <taxon>Bacteria</taxon>
        <taxon>Pseudomonadati</taxon>
        <taxon>Pseudomonadota</taxon>
        <taxon>Gammaproteobacteria</taxon>
        <taxon>Pasteurellales</taxon>
        <taxon>Pasteurellaceae</taxon>
        <taxon>Haemophilus</taxon>
    </lineage>
</organism>
<dbReference type="Proteomes" id="UP000175677">
    <property type="component" value="Unassembled WGS sequence"/>
</dbReference>
<evidence type="ECO:0008006" key="3">
    <source>
        <dbReference type="Google" id="ProtNLM"/>
    </source>
</evidence>
<evidence type="ECO:0000313" key="2">
    <source>
        <dbReference type="Proteomes" id="UP000175677"/>
    </source>
</evidence>
<keyword evidence="2" id="KW-1185">Reference proteome</keyword>